<protein>
    <submittedName>
        <fullName evidence="2">DUF2927 family protein</fullName>
    </submittedName>
</protein>
<dbReference type="EMBL" id="SLXL01000011">
    <property type="protein sequence ID" value="TCP21386.1"/>
    <property type="molecule type" value="Genomic_DNA"/>
</dbReference>
<reference evidence="2 3" key="1">
    <citation type="submission" date="2019-03" db="EMBL/GenBank/DDBJ databases">
        <title>Genomic Encyclopedia of Type Strains, Phase IV (KMG-IV): sequencing the most valuable type-strain genomes for metagenomic binning, comparative biology and taxonomic classification.</title>
        <authorList>
            <person name="Goeker M."/>
        </authorList>
    </citation>
    <scope>NUCLEOTIDE SEQUENCE [LARGE SCALE GENOMIC DNA]</scope>
    <source>
        <strain evidence="2 3">DSM 2781</strain>
    </source>
</reference>
<dbReference type="Proteomes" id="UP000295733">
    <property type="component" value="Unassembled WGS sequence"/>
</dbReference>
<dbReference type="InterPro" id="IPR021323">
    <property type="entry name" value="DUF2927"/>
</dbReference>
<feature type="region of interest" description="Disordered" evidence="1">
    <location>
        <begin position="16"/>
        <end position="35"/>
    </location>
</feature>
<sequence length="302" mass="32955">MGLALAALSACQVATPQAPVAPAPRPETAPVPRTPASQAIARHFARVQSDLISRGLLRTDGGQTDAPFGQDALVENFIRIALFDEYVSDGGRLIARQTQSRLRRWDQPIRMGLVFGGTVPEAQQAKDRAQISAYAGRLSRLTGHPIRMGTPGNANFHVLVLNEDDRLTFGPELQRLVPGITPAAIRTITDIPRSTFCMVLAFSTGQSSTYSHAVALIRGEHPDRMRTSCIHEELAQGLGLANDSPVARPSIFNDDEEFALLTRHDELLLKILYDRRLRPGMTPREARPVVETIVAELLGGES</sequence>
<evidence type="ECO:0000256" key="1">
    <source>
        <dbReference type="SAM" id="MobiDB-lite"/>
    </source>
</evidence>
<name>A0A4V2SKZ8_RHOAD</name>
<accession>A0A4V2SKZ8</accession>
<feature type="compositionally biased region" description="Pro residues" evidence="1">
    <location>
        <begin position="19"/>
        <end position="33"/>
    </location>
</feature>
<dbReference type="AlphaFoldDB" id="A0A4V2SKZ8"/>
<evidence type="ECO:0000313" key="3">
    <source>
        <dbReference type="Proteomes" id="UP000295733"/>
    </source>
</evidence>
<organism evidence="2 3">
    <name type="scientific">Rhodovulum adriaticum</name>
    <name type="common">Rhodopseudomonas adriatica</name>
    <dbReference type="NCBI Taxonomy" id="35804"/>
    <lineage>
        <taxon>Bacteria</taxon>
        <taxon>Pseudomonadati</taxon>
        <taxon>Pseudomonadota</taxon>
        <taxon>Alphaproteobacteria</taxon>
        <taxon>Rhodobacterales</taxon>
        <taxon>Paracoccaceae</taxon>
        <taxon>Rhodovulum</taxon>
    </lineage>
</organism>
<dbReference type="Pfam" id="PF11150">
    <property type="entry name" value="DUF2927"/>
    <property type="match status" value="1"/>
</dbReference>
<gene>
    <name evidence="2" type="ORF">EV656_11137</name>
</gene>
<proteinExistence type="predicted"/>
<comment type="caution">
    <text evidence="2">The sequence shown here is derived from an EMBL/GenBank/DDBJ whole genome shotgun (WGS) entry which is preliminary data.</text>
</comment>
<evidence type="ECO:0000313" key="2">
    <source>
        <dbReference type="EMBL" id="TCP21386.1"/>
    </source>
</evidence>
<keyword evidence="3" id="KW-1185">Reference proteome</keyword>